<comment type="similarity">
    <text evidence="2 7 8">In the C-terminal section; belongs to the NAD synthetase family.</text>
</comment>
<evidence type="ECO:0000256" key="3">
    <source>
        <dbReference type="ARBA" id="ARBA00022598"/>
    </source>
</evidence>
<comment type="function">
    <text evidence="7">Catalyzes the ATP-dependent amidation of deamido-NAD to form NAD. Uses L-glutamine as a nitrogen source.</text>
</comment>
<dbReference type="InterPro" id="IPR036526">
    <property type="entry name" value="C-N_Hydrolase_sf"/>
</dbReference>
<dbReference type="CDD" id="cd07570">
    <property type="entry name" value="GAT_Gln-NAD-synth"/>
    <property type="match status" value="1"/>
</dbReference>
<dbReference type="InterPro" id="IPR003694">
    <property type="entry name" value="NAD_synthase"/>
</dbReference>
<proteinExistence type="inferred from homology"/>
<comment type="pathway">
    <text evidence="1 7 8">Cofactor biosynthesis; NAD(+) biosynthesis; NAD(+) from deamido-NAD(+) (L-Gln route): step 1/1.</text>
</comment>
<dbReference type="PANTHER" id="PTHR23090">
    <property type="entry name" value="NH 3 /GLUTAMINE-DEPENDENT NAD + SYNTHETASE"/>
    <property type="match status" value="1"/>
</dbReference>
<evidence type="ECO:0000313" key="11">
    <source>
        <dbReference type="EMBL" id="WMW66023.1"/>
    </source>
</evidence>
<keyword evidence="6 7" id="KW-0520">NAD</keyword>
<dbReference type="GO" id="GO:0003952">
    <property type="term" value="F:NAD+ synthase (glutamine-hydrolyzing) activity"/>
    <property type="evidence" value="ECO:0007669"/>
    <property type="project" value="UniProtKB-EC"/>
</dbReference>
<dbReference type="InterPro" id="IPR022310">
    <property type="entry name" value="NAD/GMP_synthase"/>
</dbReference>
<dbReference type="Gene3D" id="3.40.50.620">
    <property type="entry name" value="HUPs"/>
    <property type="match status" value="1"/>
</dbReference>
<feature type="binding site" evidence="7">
    <location>
        <position position="193"/>
    </location>
    <ligand>
        <name>L-glutamine</name>
        <dbReference type="ChEBI" id="CHEBI:58359"/>
    </ligand>
</feature>
<dbReference type="Pfam" id="PF00795">
    <property type="entry name" value="CN_hydrolase"/>
    <property type="match status" value="1"/>
</dbReference>
<dbReference type="InterPro" id="IPR003010">
    <property type="entry name" value="C-N_Hydrolase"/>
</dbReference>
<evidence type="ECO:0000256" key="1">
    <source>
        <dbReference type="ARBA" id="ARBA00005188"/>
    </source>
</evidence>
<evidence type="ECO:0000256" key="4">
    <source>
        <dbReference type="ARBA" id="ARBA00022741"/>
    </source>
</evidence>
<comment type="caution">
    <text evidence="7">Lacks conserved residue(s) required for the propagation of feature annotation.</text>
</comment>
<dbReference type="Pfam" id="PF02540">
    <property type="entry name" value="NAD_synthase"/>
    <property type="match status" value="1"/>
</dbReference>
<feature type="binding site" evidence="7">
    <location>
        <position position="409"/>
    </location>
    <ligand>
        <name>ATP</name>
        <dbReference type="ChEBI" id="CHEBI:30616"/>
    </ligand>
</feature>
<comment type="similarity">
    <text evidence="9">Belongs to the NAD synthetase family.</text>
</comment>
<feature type="binding site" evidence="7">
    <location>
        <position position="526"/>
    </location>
    <ligand>
        <name>deamido-NAD(+)</name>
        <dbReference type="ChEBI" id="CHEBI:58437"/>
        <note>ligand shared between two neighboring subunits</note>
    </ligand>
</feature>
<reference evidence="11" key="1">
    <citation type="submission" date="2023-09" db="EMBL/GenBank/DDBJ databases">
        <authorList>
            <consortium name="CW5 consortium"/>
            <person name="Lu C.-W."/>
        </authorList>
    </citation>
    <scope>NUCLEOTIDE SEQUENCE</scope>
    <source>
        <strain evidence="11">KPS</strain>
    </source>
</reference>
<gene>
    <name evidence="7" type="primary">nadE</name>
    <name evidence="11" type="ORF">KPS_000568</name>
</gene>
<dbReference type="EMBL" id="CP133659">
    <property type="protein sequence ID" value="WMW66023.1"/>
    <property type="molecule type" value="Genomic_DNA"/>
</dbReference>
<evidence type="ECO:0000313" key="12">
    <source>
        <dbReference type="Proteomes" id="UP001180616"/>
    </source>
</evidence>
<organism evidence="11 12">
    <name type="scientific">Nitratidesulfovibrio liaohensis</name>
    <dbReference type="NCBI Taxonomy" id="2604158"/>
    <lineage>
        <taxon>Bacteria</taxon>
        <taxon>Pseudomonadati</taxon>
        <taxon>Thermodesulfobacteriota</taxon>
        <taxon>Desulfovibrionia</taxon>
        <taxon>Desulfovibrionales</taxon>
        <taxon>Desulfovibrionaceae</taxon>
        <taxon>Nitratidesulfovibrio</taxon>
    </lineage>
</organism>
<dbReference type="PROSITE" id="PS50263">
    <property type="entry name" value="CN_HYDROLASE"/>
    <property type="match status" value="1"/>
</dbReference>
<dbReference type="InterPro" id="IPR014729">
    <property type="entry name" value="Rossmann-like_a/b/a_fold"/>
</dbReference>
<evidence type="ECO:0000256" key="5">
    <source>
        <dbReference type="ARBA" id="ARBA00022840"/>
    </source>
</evidence>
<keyword evidence="12" id="KW-1185">Reference proteome</keyword>
<feature type="active site" description="Nucleophile; for glutaminase activity" evidence="7">
    <location>
        <position position="149"/>
    </location>
</feature>
<accession>A0ABY9R2P2</accession>
<dbReference type="RefSeq" id="WP_309541943.1">
    <property type="nucleotide sequence ID" value="NZ_CP133659.1"/>
</dbReference>
<name>A0ABY9R2P2_9BACT</name>
<keyword evidence="3 7" id="KW-0436">Ligase</keyword>
<sequence>MNIALLQLNMVVGDVAGNAARIETAVRDAAARGAGLCVTPELAICGYPPRDLLLRRDFVPGCRKALEALALRLKDAPPVLVGAPVPNPTPVGNRLHNAAVLLHEGTVTVATRKVLLPTYDVFDERRYFEPGVNCGAVTVAGWRLGVTVCEDIWNDKTFWQEHRQYETDPVADLGLAGVDAIINLSASPFTLGKQAVRERMLSRVASRYRVPVLYANQVGGNDDLLFAGKSVAFDAVGHLIARGRPFEEDTVLVDVAAGTGAICPDPAEPEAQVWHALVMGTRDYARKCGFTGAVLGLSGGVDSALVAAVAADALGPENVRVLLMPSPHSSEGSVTDALAVARNLGLPADAVHTVSIGPLMEGFDAALAPVFGALGRTERNVTEENIQSRIRGNLLMAVSNKSGAVLLTTGNKSELAVGYCTIYGDMAGGLAVIADVPKTLVYRVCRWRNAQAGYDLIPTAILDKAPSAELRPDQKDTDSLPPYDVLDAILERCVVHHMDRNAVVAEGFDPVVVDNVLRLVRISEFKRRQAAPGLKVTDRAFGTGWRMPVASRLVLE</sequence>
<evidence type="ECO:0000256" key="9">
    <source>
        <dbReference type="RuleBase" id="RU003811"/>
    </source>
</evidence>
<evidence type="ECO:0000256" key="6">
    <source>
        <dbReference type="ARBA" id="ARBA00023027"/>
    </source>
</evidence>
<feature type="binding site" evidence="7">
    <location>
        <position position="414"/>
    </location>
    <ligand>
        <name>deamido-NAD(+)</name>
        <dbReference type="ChEBI" id="CHEBI:58437"/>
        <note>ligand shared between two neighboring subunits</note>
    </ligand>
</feature>
<dbReference type="EC" id="6.3.5.1" evidence="7 8"/>
<evidence type="ECO:0000256" key="2">
    <source>
        <dbReference type="ARBA" id="ARBA00007145"/>
    </source>
</evidence>
<dbReference type="SUPFAM" id="SSF56317">
    <property type="entry name" value="Carbon-nitrogen hydrolase"/>
    <property type="match status" value="1"/>
</dbReference>
<dbReference type="InterPro" id="IPR014445">
    <property type="entry name" value="Gln-dep_NAD_synthase"/>
</dbReference>
<feature type="domain" description="CN hydrolase" evidence="10">
    <location>
        <begin position="1"/>
        <end position="257"/>
    </location>
</feature>
<feature type="binding site" evidence="7">
    <location>
        <begin position="296"/>
        <end position="303"/>
    </location>
    <ligand>
        <name>ATP</name>
        <dbReference type="ChEBI" id="CHEBI:30616"/>
    </ligand>
</feature>
<dbReference type="Proteomes" id="UP001180616">
    <property type="component" value="Chromosome"/>
</dbReference>
<protein>
    <recommendedName>
        <fullName evidence="7 8">Glutamine-dependent NAD(+) synthetase</fullName>
        <ecNumber evidence="7 8">6.3.5.1</ecNumber>
    </recommendedName>
    <alternativeName>
        <fullName evidence="7 8">NAD(+) synthase [glutamine-hydrolyzing]</fullName>
    </alternativeName>
</protein>
<dbReference type="HAMAP" id="MF_02090">
    <property type="entry name" value="NadE_glutamine_dep"/>
    <property type="match status" value="1"/>
</dbReference>
<dbReference type="CDD" id="cd00553">
    <property type="entry name" value="NAD_synthase"/>
    <property type="match status" value="1"/>
</dbReference>
<feature type="binding site" evidence="7">
    <location>
        <position position="385"/>
    </location>
    <ligand>
        <name>deamido-NAD(+)</name>
        <dbReference type="ChEBI" id="CHEBI:58437"/>
        <note>ligand shared between two neighboring subunits</note>
    </ligand>
</feature>
<dbReference type="Gene3D" id="3.60.110.10">
    <property type="entry name" value="Carbon-nitrogen hydrolase"/>
    <property type="match status" value="1"/>
</dbReference>
<dbReference type="PIRSF" id="PIRSF006630">
    <property type="entry name" value="NADS_GAT"/>
    <property type="match status" value="1"/>
</dbReference>
<keyword evidence="4 7" id="KW-0547">Nucleotide-binding</keyword>
<keyword evidence="5 7" id="KW-0067">ATP-binding</keyword>
<evidence type="ECO:0000256" key="8">
    <source>
        <dbReference type="PIRNR" id="PIRNR006630"/>
    </source>
</evidence>
<feature type="binding site" evidence="7">
    <location>
        <position position="119"/>
    </location>
    <ligand>
        <name>L-glutamine</name>
        <dbReference type="ChEBI" id="CHEBI:58359"/>
    </ligand>
</feature>
<evidence type="ECO:0000256" key="7">
    <source>
        <dbReference type="HAMAP-Rule" id="MF_02090"/>
    </source>
</evidence>
<comment type="catalytic activity">
    <reaction evidence="7 8">
        <text>deamido-NAD(+) + L-glutamine + ATP + H2O = L-glutamate + AMP + diphosphate + NAD(+) + H(+)</text>
        <dbReference type="Rhea" id="RHEA:24384"/>
        <dbReference type="ChEBI" id="CHEBI:15377"/>
        <dbReference type="ChEBI" id="CHEBI:15378"/>
        <dbReference type="ChEBI" id="CHEBI:29985"/>
        <dbReference type="ChEBI" id="CHEBI:30616"/>
        <dbReference type="ChEBI" id="CHEBI:33019"/>
        <dbReference type="ChEBI" id="CHEBI:57540"/>
        <dbReference type="ChEBI" id="CHEBI:58359"/>
        <dbReference type="ChEBI" id="CHEBI:58437"/>
        <dbReference type="ChEBI" id="CHEBI:456215"/>
        <dbReference type="EC" id="6.3.5.1"/>
    </reaction>
</comment>
<dbReference type="SUPFAM" id="SSF52402">
    <property type="entry name" value="Adenine nucleotide alpha hydrolases-like"/>
    <property type="match status" value="1"/>
</dbReference>
<feature type="active site" description="For glutaminase activity" evidence="7">
    <location>
        <position position="113"/>
    </location>
</feature>
<dbReference type="PANTHER" id="PTHR23090:SF9">
    <property type="entry name" value="GLUTAMINE-DEPENDENT NAD(+) SYNTHETASE"/>
    <property type="match status" value="1"/>
</dbReference>
<feature type="active site" description="Proton acceptor; for glutaminase activity" evidence="7">
    <location>
        <position position="41"/>
    </location>
</feature>
<dbReference type="NCBIfam" id="TIGR00552">
    <property type="entry name" value="nadE"/>
    <property type="match status" value="1"/>
</dbReference>
<evidence type="ECO:0000259" key="10">
    <source>
        <dbReference type="PROSITE" id="PS50263"/>
    </source>
</evidence>
<dbReference type="NCBIfam" id="NF010588">
    <property type="entry name" value="PRK13981.1"/>
    <property type="match status" value="1"/>
</dbReference>
<feature type="binding site" evidence="7">
    <location>
        <position position="187"/>
    </location>
    <ligand>
        <name>L-glutamine</name>
        <dbReference type="ChEBI" id="CHEBI:58359"/>
    </ligand>
</feature>